<dbReference type="EMBL" id="QWLN02002046">
    <property type="protein sequence ID" value="TEA40970.1"/>
    <property type="molecule type" value="Genomic_DNA"/>
</dbReference>
<feature type="non-terminal residue" evidence="1">
    <location>
        <position position="1"/>
    </location>
</feature>
<accession>A0A484H0Z1</accession>
<dbReference type="Proteomes" id="UP000295264">
    <property type="component" value="Unassembled WGS sequence"/>
</dbReference>
<proteinExistence type="predicted"/>
<evidence type="ECO:0000313" key="1">
    <source>
        <dbReference type="EMBL" id="TEA40970.1"/>
    </source>
</evidence>
<evidence type="ECO:0000313" key="2">
    <source>
        <dbReference type="Proteomes" id="UP000295264"/>
    </source>
</evidence>
<sequence>IKPQVLHIIPHPLTNKSCWRTKPWWFLIKAFRKNEEGRRCGIWSVECFPTPPTNPLILHTPDGFCSDPVYTEMASDSIG</sequence>
<organism evidence="1 2">
    <name type="scientific">Sousa chinensis</name>
    <name type="common">Indo-pacific humpbacked dolphin</name>
    <name type="synonym">Steno chinensis</name>
    <dbReference type="NCBI Taxonomy" id="103600"/>
    <lineage>
        <taxon>Eukaryota</taxon>
        <taxon>Metazoa</taxon>
        <taxon>Chordata</taxon>
        <taxon>Craniata</taxon>
        <taxon>Vertebrata</taxon>
        <taxon>Euteleostomi</taxon>
        <taxon>Mammalia</taxon>
        <taxon>Eutheria</taxon>
        <taxon>Laurasiatheria</taxon>
        <taxon>Artiodactyla</taxon>
        <taxon>Whippomorpha</taxon>
        <taxon>Cetacea</taxon>
        <taxon>Odontoceti</taxon>
        <taxon>Delphinidae</taxon>
        <taxon>Sousa</taxon>
    </lineage>
</organism>
<gene>
    <name evidence="1" type="ORF">DBR06_SOUSAS20710031</name>
</gene>
<name>A0A484H0Z1_SOUCH</name>
<keyword evidence="2" id="KW-1185">Reference proteome</keyword>
<dbReference type="AlphaFoldDB" id="A0A484H0Z1"/>
<comment type="caution">
    <text evidence="1">The sequence shown here is derived from an EMBL/GenBank/DDBJ whole genome shotgun (WGS) entry which is preliminary data.</text>
</comment>
<protein>
    <submittedName>
        <fullName evidence="1">Uncharacterized protein</fullName>
    </submittedName>
</protein>
<reference evidence="1 2" key="1">
    <citation type="journal article" date="2018" name="Genomics">
        <title>Molecular footprints of inshore aquatic adaptation in Indo-Pacific humpback dolphin (Sousa chinensis).</title>
        <authorList>
            <person name="Ming Y."/>
            <person name="Jian J."/>
            <person name="Yu F."/>
            <person name="Yu X."/>
            <person name="Wang J."/>
            <person name="Liu W."/>
        </authorList>
    </citation>
    <scope>NUCLEOTIDE SEQUENCE [LARGE SCALE GENOMIC DNA]</scope>
    <source>
        <strain evidence="1">MY-2018</strain>
        <tissue evidence="1">Skin</tissue>
    </source>
</reference>